<dbReference type="RefSeq" id="WP_070114769.1">
    <property type="nucleotide sequence ID" value="NZ_LZYE01000252.1"/>
</dbReference>
<keyword evidence="10 11" id="KW-0413">Isomerase</keyword>
<reference evidence="13 14" key="1">
    <citation type="submission" date="2016-06" db="EMBL/GenBank/DDBJ databases">
        <title>Gene turnover analysis identifies the evolutionary adaptation of the extremophile Acidithiobacillus caldus.</title>
        <authorList>
            <person name="Zhang X."/>
        </authorList>
    </citation>
    <scope>NUCLEOTIDE SEQUENCE [LARGE SCALE GENOMIC DNA]</scope>
    <source>
        <strain evidence="13 14">DX</strain>
    </source>
</reference>
<evidence type="ECO:0000256" key="5">
    <source>
        <dbReference type="ARBA" id="ARBA00022806"/>
    </source>
</evidence>
<comment type="similarity">
    <text evidence="11">Belongs to the RecD family.</text>
</comment>
<accession>A0A1E7YLE6</accession>
<keyword evidence="4 11" id="KW-0378">Hydrolase</keyword>
<comment type="catalytic activity">
    <reaction evidence="11">
        <text>ATP + H2O = ADP + phosphate + H(+)</text>
        <dbReference type="Rhea" id="RHEA:13065"/>
        <dbReference type="ChEBI" id="CHEBI:15377"/>
        <dbReference type="ChEBI" id="CHEBI:15378"/>
        <dbReference type="ChEBI" id="CHEBI:30616"/>
        <dbReference type="ChEBI" id="CHEBI:43474"/>
        <dbReference type="ChEBI" id="CHEBI:456216"/>
        <dbReference type="EC" id="5.6.2.3"/>
    </reaction>
</comment>
<sequence>MPHAPRDRSRILELLDDWHRAGWLGPLEPVLARWLAERDPDIAPELLFLAAITVHLEGLGHTGLDVPAFFAQPLYYLDWPAQAGEALEEFLAQTGSGPETWQAALIRGGRMLAQHHDCSPPISSQRGPETPLVWDGRRLYLRRHFRDEWEIARQLQSRASTTVAYFSEGSATLLTRLFGPASSSSAGDGQRLACALAAERGFTLITGGPGSGKTYTIARLLVLLMQAAPRRVALAAPTGKAALRMDTALRQSVDDFVRRGDDDLADLLRQVPPAQTLHRLLGARPGTRRLRHDAHRPLNFDLLVVDEASMIQHDLMAALLRATPARSQLILLGDPDQLASVEAGAVLAEICRGRAVYSPATAEDLKRRWGITLATDSLRDDASALEEAVVRLGSSYRFDGPIAKLATAIRSGDAERVIGLLAASATVGDSALGWIDPRAGAGRANFLELAERAWRSTQTRLEPVPSGETEHAAWVRELLEAADTFRILCALREGPWGVAGINARMTAQLRPPGYSGDWYPGRPVLVRRNDPIAGVYNGDLGLVLPDTQGRLQVYFSRGPQLAPLRLHPRRLGDATSAYALTVHKAQGSEFQRVLLILPPEDSPVLSRELLYTAVTRARREFIAVTPLETLGRILGRHGRRMSGLATRLFPEVSGH</sequence>
<dbReference type="HAMAP" id="MF_01487">
    <property type="entry name" value="RecD"/>
    <property type="match status" value="1"/>
</dbReference>
<dbReference type="Gene3D" id="1.10.10.1020">
    <property type="entry name" value="RecBCD complex, subunit RecD, N-terminal domain"/>
    <property type="match status" value="1"/>
</dbReference>
<dbReference type="Pfam" id="PF21185">
    <property type="entry name" value="RecD_N"/>
    <property type="match status" value="1"/>
</dbReference>
<dbReference type="CDD" id="cd17933">
    <property type="entry name" value="DEXSc_RecD-like"/>
    <property type="match status" value="1"/>
</dbReference>
<keyword evidence="8 11" id="KW-0238">DNA-binding</keyword>
<keyword evidence="1 11" id="KW-0540">Nuclease</keyword>
<dbReference type="PANTHER" id="PTHR43788:SF6">
    <property type="entry name" value="DNA HELICASE B"/>
    <property type="match status" value="1"/>
</dbReference>
<dbReference type="Proteomes" id="UP000175616">
    <property type="component" value="Unassembled WGS sequence"/>
</dbReference>
<evidence type="ECO:0000256" key="10">
    <source>
        <dbReference type="ARBA" id="ARBA00023235"/>
    </source>
</evidence>
<evidence type="ECO:0000256" key="3">
    <source>
        <dbReference type="ARBA" id="ARBA00022763"/>
    </source>
</evidence>
<keyword evidence="2" id="KW-0547">Nucleotide-binding</keyword>
<comment type="subunit">
    <text evidence="11">Heterotrimer of RecB, RecC and RecD. All subunits contribute to DNA-binding.</text>
</comment>
<evidence type="ECO:0000256" key="7">
    <source>
        <dbReference type="ARBA" id="ARBA00022840"/>
    </source>
</evidence>
<dbReference type="Pfam" id="PF13538">
    <property type="entry name" value="UvrD_C_2"/>
    <property type="match status" value="1"/>
</dbReference>
<evidence type="ECO:0000256" key="2">
    <source>
        <dbReference type="ARBA" id="ARBA00022741"/>
    </source>
</evidence>
<dbReference type="GO" id="GO:0005524">
    <property type="term" value="F:ATP binding"/>
    <property type="evidence" value="ECO:0007669"/>
    <property type="project" value="UniProtKB-KW"/>
</dbReference>
<dbReference type="GO" id="GO:0009338">
    <property type="term" value="C:exodeoxyribonuclease V complex"/>
    <property type="evidence" value="ECO:0007669"/>
    <property type="project" value="InterPro"/>
</dbReference>
<keyword evidence="5 11" id="KW-0347">Helicase</keyword>
<evidence type="ECO:0000256" key="6">
    <source>
        <dbReference type="ARBA" id="ARBA00022839"/>
    </source>
</evidence>
<dbReference type="NCBIfam" id="TIGR01447">
    <property type="entry name" value="recD"/>
    <property type="match status" value="1"/>
</dbReference>
<dbReference type="InterPro" id="IPR006344">
    <property type="entry name" value="RecD"/>
</dbReference>
<dbReference type="EC" id="5.6.2.3" evidence="11"/>
<evidence type="ECO:0000256" key="8">
    <source>
        <dbReference type="ARBA" id="ARBA00023125"/>
    </source>
</evidence>
<dbReference type="GO" id="GO:0016887">
    <property type="term" value="F:ATP hydrolysis activity"/>
    <property type="evidence" value="ECO:0007669"/>
    <property type="project" value="RHEA"/>
</dbReference>
<evidence type="ECO:0000256" key="11">
    <source>
        <dbReference type="HAMAP-Rule" id="MF_01487"/>
    </source>
</evidence>
<evidence type="ECO:0000259" key="12">
    <source>
        <dbReference type="SMART" id="SM00382"/>
    </source>
</evidence>
<organism evidence="13 14">
    <name type="scientific">Acidithiobacillus caldus</name>
    <dbReference type="NCBI Taxonomy" id="33059"/>
    <lineage>
        <taxon>Bacteria</taxon>
        <taxon>Pseudomonadati</taxon>
        <taxon>Pseudomonadota</taxon>
        <taxon>Acidithiobacillia</taxon>
        <taxon>Acidithiobacillales</taxon>
        <taxon>Acidithiobacillaceae</taxon>
        <taxon>Acidithiobacillus</taxon>
    </lineage>
</organism>
<feature type="domain" description="AAA+ ATPase" evidence="12">
    <location>
        <begin position="199"/>
        <end position="354"/>
    </location>
</feature>
<keyword evidence="9 11" id="KW-0234">DNA repair</keyword>
<comment type="caution">
    <text evidence="13">The sequence shown here is derived from an EMBL/GenBank/DDBJ whole genome shotgun (WGS) entry which is preliminary data.</text>
</comment>
<dbReference type="InterPro" id="IPR027417">
    <property type="entry name" value="P-loop_NTPase"/>
</dbReference>
<proteinExistence type="inferred from homology"/>
<evidence type="ECO:0000256" key="1">
    <source>
        <dbReference type="ARBA" id="ARBA00022722"/>
    </source>
</evidence>
<dbReference type="PANTHER" id="PTHR43788">
    <property type="entry name" value="DNA2/NAM7 HELICASE FAMILY MEMBER"/>
    <property type="match status" value="1"/>
</dbReference>
<dbReference type="AlphaFoldDB" id="A0A1E7YLE6"/>
<dbReference type="InterPro" id="IPR050534">
    <property type="entry name" value="Coronavir_polyprotein_1ab"/>
</dbReference>
<dbReference type="InterPro" id="IPR027785">
    <property type="entry name" value="UvrD-like_helicase_C"/>
</dbReference>
<dbReference type="CDD" id="cd18809">
    <property type="entry name" value="SF1_C_RecD"/>
    <property type="match status" value="1"/>
</dbReference>
<keyword evidence="3 11" id="KW-0227">DNA damage</keyword>
<keyword evidence="6 11" id="KW-0269">Exonuclease</keyword>
<evidence type="ECO:0000256" key="4">
    <source>
        <dbReference type="ARBA" id="ARBA00022801"/>
    </source>
</evidence>
<dbReference type="InterPro" id="IPR041851">
    <property type="entry name" value="RecD_N_sf"/>
</dbReference>
<dbReference type="Gene3D" id="3.40.50.300">
    <property type="entry name" value="P-loop containing nucleotide triphosphate hydrolases"/>
    <property type="match status" value="3"/>
</dbReference>
<dbReference type="GO" id="GO:0003677">
    <property type="term" value="F:DNA binding"/>
    <property type="evidence" value="ECO:0007669"/>
    <property type="project" value="UniProtKB-UniRule"/>
</dbReference>
<dbReference type="InterPro" id="IPR049550">
    <property type="entry name" value="RecD_N"/>
</dbReference>
<name>A0A1E7YLE6_9PROT</name>
<comment type="miscellaneous">
    <text evidence="11">In the RecBCD complex, RecB has a slow 3'-5' helicase, an exonuclease activity and loads RecA onto ssDNA, RecD has a fast 5'-3' helicase activity, while RecC stimulates the ATPase and processivity of the RecB helicase and contributes to recognition of the Chi site.</text>
</comment>
<dbReference type="GO" id="GO:0008854">
    <property type="term" value="F:exodeoxyribonuclease V activity"/>
    <property type="evidence" value="ECO:0007669"/>
    <property type="project" value="InterPro"/>
</dbReference>
<dbReference type="SUPFAM" id="SSF52540">
    <property type="entry name" value="P-loop containing nucleoside triphosphate hydrolases"/>
    <property type="match status" value="2"/>
</dbReference>
<dbReference type="EMBL" id="LZYE01000252">
    <property type="protein sequence ID" value="OFC33584.1"/>
    <property type="molecule type" value="Genomic_DNA"/>
</dbReference>
<evidence type="ECO:0000313" key="13">
    <source>
        <dbReference type="EMBL" id="OFC33584.1"/>
    </source>
</evidence>
<dbReference type="GO" id="GO:0000724">
    <property type="term" value="P:double-strand break repair via homologous recombination"/>
    <property type="evidence" value="ECO:0007669"/>
    <property type="project" value="UniProtKB-UniRule"/>
</dbReference>
<comment type="function">
    <text evidence="11">A helicase/nuclease that prepares dsDNA breaks (DSB) for recombinational DNA repair. Binds to DSBs and unwinds DNA via a highly rapid and processive ATP-dependent bidirectional helicase activity. Unwinds dsDNA until it encounters a Chi (crossover hotspot instigator) sequence from the 3' direction. Cuts ssDNA a few nucleotides 3' to the Chi site. The properties and activities of the enzyme are changed at Chi. The Chi-altered holoenzyme produces a long 3'-ssDNA overhang and facilitates RecA-binding to the ssDNA for homologous DNA recombination and repair. Holoenzyme degrades any linearized DNA that is unable to undergo homologous recombination. In the holoenzyme this subunit has ssDNA-dependent ATPase and 5'-3' helicase activity. When added to pre-assembled RecBC greatly stimulates nuclease activity and augments holoenzyme processivity. Negatively regulates the RecA-loading ability of RecBCD.</text>
</comment>
<evidence type="ECO:0000256" key="9">
    <source>
        <dbReference type="ARBA" id="ARBA00023204"/>
    </source>
</evidence>
<comment type="caution">
    <text evidence="11">Lacks conserved residue(s) required for the propagation of feature annotation.</text>
</comment>
<gene>
    <name evidence="11" type="primary">recD</name>
    <name evidence="13" type="ORF">BAE27_09740</name>
</gene>
<keyword evidence="7" id="KW-0067">ATP-binding</keyword>
<dbReference type="Pfam" id="PF13245">
    <property type="entry name" value="AAA_19"/>
    <property type="match status" value="1"/>
</dbReference>
<dbReference type="InterPro" id="IPR003593">
    <property type="entry name" value="AAA+_ATPase"/>
</dbReference>
<dbReference type="GO" id="GO:0017116">
    <property type="term" value="F:single-stranded DNA helicase activity"/>
    <property type="evidence" value="ECO:0007669"/>
    <property type="project" value="TreeGrafter"/>
</dbReference>
<evidence type="ECO:0000313" key="14">
    <source>
        <dbReference type="Proteomes" id="UP000175616"/>
    </source>
</evidence>
<dbReference type="SMART" id="SM00382">
    <property type="entry name" value="AAA"/>
    <property type="match status" value="1"/>
</dbReference>
<protein>
    <recommendedName>
        <fullName evidence="11">RecBCD enzyme subunit RecD</fullName>
        <ecNumber evidence="11">5.6.2.3</ecNumber>
    </recommendedName>
    <alternativeName>
        <fullName evidence="11">DNA 5'-3' helicase subunit RecD</fullName>
    </alternativeName>
    <alternativeName>
        <fullName evidence="11">Exonuclease V subunit RecD</fullName>
        <shortName evidence="11">ExoV subunit RecD</shortName>
    </alternativeName>
    <alternativeName>
        <fullName evidence="11">Helicase/nuclease RecBCD subunit RecD</fullName>
    </alternativeName>
</protein>
<dbReference type="GO" id="GO:0043139">
    <property type="term" value="F:5'-3' DNA helicase activity"/>
    <property type="evidence" value="ECO:0007669"/>
    <property type="project" value="UniProtKB-UniRule"/>
</dbReference>